<dbReference type="CDD" id="cd05195">
    <property type="entry name" value="enoyl_red"/>
    <property type="match status" value="1"/>
</dbReference>
<accession>A0ABV5TNA4</accession>
<dbReference type="InterPro" id="IPR020807">
    <property type="entry name" value="PKS_DH"/>
</dbReference>
<dbReference type="InterPro" id="IPR013154">
    <property type="entry name" value="ADH-like_N"/>
</dbReference>
<dbReference type="InterPro" id="IPR020806">
    <property type="entry name" value="PKS_PP-bd"/>
</dbReference>
<evidence type="ECO:0000256" key="5">
    <source>
        <dbReference type="SAM" id="MobiDB-lite"/>
    </source>
</evidence>
<evidence type="ECO:0000256" key="2">
    <source>
        <dbReference type="ARBA" id="ARBA00022553"/>
    </source>
</evidence>
<keyword evidence="2" id="KW-0597">Phosphoprotein</keyword>
<dbReference type="Pfam" id="PF00550">
    <property type="entry name" value="PP-binding"/>
    <property type="match status" value="1"/>
</dbReference>
<dbReference type="Gene3D" id="3.40.50.720">
    <property type="entry name" value="NAD(P)-binding Rossmann-like Domain"/>
    <property type="match status" value="3"/>
</dbReference>
<evidence type="ECO:0000259" key="6">
    <source>
        <dbReference type="PROSITE" id="PS50075"/>
    </source>
</evidence>
<feature type="region of interest" description="C-terminal hotdog fold" evidence="4">
    <location>
        <begin position="405"/>
        <end position="558"/>
    </location>
</feature>
<keyword evidence="1" id="KW-0596">Phosphopantetheine</keyword>
<dbReference type="Gene3D" id="3.90.180.10">
    <property type="entry name" value="Medium-chain alcohol dehydrogenases, catalytic domain"/>
    <property type="match status" value="1"/>
</dbReference>
<sequence length="1488" mass="154990">MNGVVFVFPGQGAQWRGMGSALLEQEPAFAAAIRECEVALEPYLDRSVTDVLAGRADADRIDVVQPALFALQVGLARLWEANGVVPAAVVGHSLGEVAAAHVAGAVTLREAARIVGVRSRLYRRLSGTGAMALLGLGWEEAAAVVAEQNDRRGGRICLAASNAPGSTVVAGDHDAVHALVEQLRWEDVFCRLVGADVAGHSHHVDPLLPELRDALAALAPVPATVPLWSTVTGRPGTPPDAAYWGRNLREPVLFWPVIRQLLAAGHDTFVELSPHPTLLSGLRDVDALLLPSVHKEDADAFAGSLARLREVRLSADGPLGDHRVEGRPVFPGAGYVAAALEHSDALAGVEFHVPLVLDVPRRLGAVLDGDAIDLVVEGRAHASACCTTPEPAAALDLSLIRSRCAARVGARELYAGFEARGMQYGPAFRRVEEVFAVPGESLARLRAVPPAAAAGPYRLDVALIDACLQAAAPALGDGDGLLLPSAVARVSVLGEAGTARWAHARVTGAGTGTRGGASGGSEGGTDVLLNVDACDEDGQVVLALRGVRLRGIERESGIGGWTYTTRWVPVEPGGAEPFDGVVHRVEPGRPAEEALRSLLELVQEMAAEPEPGRLWVVTRNAQPVEPGAPVDPDAAAVWGMARTVRHEHPELRCVLIDLDAEYDPSTWTPAGSEPPTWRLGEENEVALRGGRAFAPRLTPRPAGPRGPHRLVQRVQKDLATLTLVEEDPAEEGLSGRDLSGSNLAGRGLSAGESAGREPAGRDLAGQDRAGRGPVGATPGGASSGAALAGKTPAGDLPRPPGAGKVRIRVHAAGLNFNDVLRGIGMLGEQPEPLGYGLECAGEVTAVGDGVTGLAPGDRVAALVAEIGAMASHVTVDARLAVPIPADLGFTEAATLPAAYVTVVYGMERLARLEAGDRVLIHAAAGGVGQAAVRLARRAGAEVIATAGSPGKRVWLRERGVKHVFDSRSLDFADRVMEVTGGAGVDMVVNCLAGEAVDEGLRVLAPFGRFVELGKRDIAENRPLPLAPFAKSLSFHAVEAFSLAGRRPALVGAMLREVVDAVADGTLDPLPVTAFPAAEAEAAFRHMASARHIGKVVLTFDRPRLRADGTYLVTGGLSGLGLAAAEGLVRQGARHLALMGRNEPGPDTRERIAALREEGVRVTVLAADVADAAALEAALDGLRAQGPPLRGVLHAAGVLRDRTITATDFDAVREVLRPKVDGTRNLHRLTCGDPLELFVLFSSAAGLLGSGGQAGYAAANAFLDGFAHWRRGQGLPATSVDWGVWSEIGLAARPDRAGRLADRGMGSIDPASGLRILAGLLAESPAQVAVVPLDAPAWFAHNPGQERWSIFAGLAGGHTATGPLSVTTPEELQRALTEWVAGVLRTSPAAIDPEVSLTRLGLDSLMAVELRNLLEARLGVRLPTPAFLDGPTVAELAGRVSAHLGERPAGGDPVADARDPMAARLDALSDAQVDALLDELLNDHIGGMA</sequence>
<organism evidence="8 9">
    <name type="scientific">Streptosporangium vulgare</name>
    <dbReference type="NCBI Taxonomy" id="46190"/>
    <lineage>
        <taxon>Bacteria</taxon>
        <taxon>Bacillati</taxon>
        <taxon>Actinomycetota</taxon>
        <taxon>Actinomycetes</taxon>
        <taxon>Streptosporangiales</taxon>
        <taxon>Streptosporangiaceae</taxon>
        <taxon>Streptosporangium</taxon>
    </lineage>
</organism>
<dbReference type="InterPro" id="IPR016036">
    <property type="entry name" value="Malonyl_transacylase_ACP-bd"/>
</dbReference>
<feature type="domain" description="PKS/mFAS DH" evidence="7">
    <location>
        <begin position="225"/>
        <end position="558"/>
    </location>
</feature>
<evidence type="ECO:0000256" key="4">
    <source>
        <dbReference type="PROSITE-ProRule" id="PRU01363"/>
    </source>
</evidence>
<dbReference type="PROSITE" id="PS52019">
    <property type="entry name" value="PKS_MFAS_DH"/>
    <property type="match status" value="1"/>
</dbReference>
<proteinExistence type="predicted"/>
<dbReference type="CDD" id="cd08955">
    <property type="entry name" value="KR_2_FAS_SDR_x"/>
    <property type="match status" value="1"/>
</dbReference>
<dbReference type="InterPro" id="IPR020843">
    <property type="entry name" value="ER"/>
</dbReference>
<dbReference type="SMART" id="SM00826">
    <property type="entry name" value="PKS_DH"/>
    <property type="match status" value="1"/>
</dbReference>
<name>A0ABV5TNA4_9ACTN</name>
<dbReference type="InterPro" id="IPR050091">
    <property type="entry name" value="PKS_NRPS_Biosynth_Enz"/>
</dbReference>
<keyword evidence="9" id="KW-1185">Reference proteome</keyword>
<dbReference type="PROSITE" id="PS00012">
    <property type="entry name" value="PHOSPHOPANTETHEINE"/>
    <property type="match status" value="1"/>
</dbReference>
<dbReference type="SUPFAM" id="SSF52151">
    <property type="entry name" value="FabD/lysophospholipase-like"/>
    <property type="match status" value="1"/>
</dbReference>
<dbReference type="Pfam" id="PF08240">
    <property type="entry name" value="ADH_N"/>
    <property type="match status" value="1"/>
</dbReference>
<dbReference type="InterPro" id="IPR049551">
    <property type="entry name" value="PKS_DH_C"/>
</dbReference>
<dbReference type="InterPro" id="IPR013968">
    <property type="entry name" value="PKS_KR"/>
</dbReference>
<dbReference type="Gene3D" id="3.30.70.250">
    <property type="entry name" value="Malonyl-CoA ACP transacylase, ACP-binding"/>
    <property type="match status" value="1"/>
</dbReference>
<feature type="compositionally biased region" description="Basic and acidic residues" evidence="5">
    <location>
        <begin position="754"/>
        <end position="770"/>
    </location>
</feature>
<dbReference type="SMART" id="SM01294">
    <property type="entry name" value="PKS_PP_betabranch"/>
    <property type="match status" value="1"/>
</dbReference>
<evidence type="ECO:0000256" key="3">
    <source>
        <dbReference type="ARBA" id="ARBA00022679"/>
    </source>
</evidence>
<dbReference type="Pfam" id="PF13602">
    <property type="entry name" value="ADH_zinc_N_2"/>
    <property type="match status" value="1"/>
</dbReference>
<dbReference type="InterPro" id="IPR014043">
    <property type="entry name" value="Acyl_transferase_dom"/>
</dbReference>
<dbReference type="InterPro" id="IPR009081">
    <property type="entry name" value="PP-bd_ACP"/>
</dbReference>
<dbReference type="PANTHER" id="PTHR43775:SF37">
    <property type="entry name" value="SI:DKEY-61P9.11"/>
    <property type="match status" value="1"/>
</dbReference>
<dbReference type="InterPro" id="IPR016035">
    <property type="entry name" value="Acyl_Trfase/lysoPLipase"/>
</dbReference>
<dbReference type="Gene3D" id="3.10.129.110">
    <property type="entry name" value="Polyketide synthase dehydratase"/>
    <property type="match status" value="1"/>
</dbReference>
<keyword evidence="3" id="KW-0808">Transferase</keyword>
<dbReference type="InterPro" id="IPR049900">
    <property type="entry name" value="PKS_mFAS_DH"/>
</dbReference>
<comment type="caution">
    <text evidence="4">Lacks conserved residue(s) required for the propagation of feature annotation.</text>
</comment>
<dbReference type="RefSeq" id="WP_386161596.1">
    <property type="nucleotide sequence ID" value="NZ_JBHMBS010000024.1"/>
</dbReference>
<dbReference type="PANTHER" id="PTHR43775">
    <property type="entry name" value="FATTY ACID SYNTHASE"/>
    <property type="match status" value="1"/>
</dbReference>
<dbReference type="Gene3D" id="1.10.1200.10">
    <property type="entry name" value="ACP-like"/>
    <property type="match status" value="1"/>
</dbReference>
<feature type="domain" description="Carrier" evidence="6">
    <location>
        <begin position="1366"/>
        <end position="1443"/>
    </location>
</feature>
<protein>
    <submittedName>
        <fullName evidence="8">SDR family NAD(P)-dependent oxidoreductase</fullName>
    </submittedName>
</protein>
<dbReference type="SMART" id="SM00823">
    <property type="entry name" value="PKS_PP"/>
    <property type="match status" value="1"/>
</dbReference>
<evidence type="ECO:0000313" key="8">
    <source>
        <dbReference type="EMBL" id="MFB9680615.1"/>
    </source>
</evidence>
<dbReference type="SMART" id="SM00822">
    <property type="entry name" value="PKS_KR"/>
    <property type="match status" value="1"/>
</dbReference>
<reference evidence="8 9" key="1">
    <citation type="submission" date="2024-09" db="EMBL/GenBank/DDBJ databases">
        <authorList>
            <person name="Sun Q."/>
            <person name="Mori K."/>
        </authorList>
    </citation>
    <scope>NUCLEOTIDE SEQUENCE [LARGE SCALE GENOMIC DNA]</scope>
    <source>
        <strain evidence="8 9">JCM 3028</strain>
    </source>
</reference>
<dbReference type="EMBL" id="JBHMBS010000024">
    <property type="protein sequence ID" value="MFB9680615.1"/>
    <property type="molecule type" value="Genomic_DNA"/>
</dbReference>
<evidence type="ECO:0000313" key="9">
    <source>
        <dbReference type="Proteomes" id="UP001589610"/>
    </source>
</evidence>
<dbReference type="InterPro" id="IPR036736">
    <property type="entry name" value="ACP-like_sf"/>
</dbReference>
<dbReference type="SUPFAM" id="SSF50129">
    <property type="entry name" value="GroES-like"/>
    <property type="match status" value="1"/>
</dbReference>
<dbReference type="InterPro" id="IPR006162">
    <property type="entry name" value="Ppantetheine_attach_site"/>
</dbReference>
<dbReference type="SUPFAM" id="SSF55048">
    <property type="entry name" value="Probable ACP-binding domain of malonyl-CoA ACP transacylase"/>
    <property type="match status" value="1"/>
</dbReference>
<evidence type="ECO:0000256" key="1">
    <source>
        <dbReference type="ARBA" id="ARBA00022450"/>
    </source>
</evidence>
<gene>
    <name evidence="8" type="ORF">ACFFRH_34500</name>
</gene>
<feature type="region of interest" description="Disordered" evidence="5">
    <location>
        <begin position="723"/>
        <end position="802"/>
    </location>
</feature>
<dbReference type="InterPro" id="IPR057326">
    <property type="entry name" value="KR_dom"/>
</dbReference>
<dbReference type="InterPro" id="IPR042104">
    <property type="entry name" value="PKS_dehydratase_sf"/>
</dbReference>
<dbReference type="InterPro" id="IPR011032">
    <property type="entry name" value="GroES-like_sf"/>
</dbReference>
<dbReference type="InterPro" id="IPR001227">
    <property type="entry name" value="Ac_transferase_dom_sf"/>
</dbReference>
<dbReference type="SUPFAM" id="SSF51735">
    <property type="entry name" value="NAD(P)-binding Rossmann-fold domains"/>
    <property type="match status" value="3"/>
</dbReference>
<dbReference type="Gene3D" id="3.40.366.10">
    <property type="entry name" value="Malonyl-Coenzyme A Acyl Carrier Protein, domain 2"/>
    <property type="match status" value="1"/>
</dbReference>
<dbReference type="SUPFAM" id="SSF47336">
    <property type="entry name" value="ACP-like"/>
    <property type="match status" value="1"/>
</dbReference>
<feature type="region of interest" description="N-terminal hotdog fold" evidence="4">
    <location>
        <begin position="225"/>
        <end position="387"/>
    </location>
</feature>
<dbReference type="Proteomes" id="UP001589610">
    <property type="component" value="Unassembled WGS sequence"/>
</dbReference>
<dbReference type="Pfam" id="PF00698">
    <property type="entry name" value="Acyl_transf_1"/>
    <property type="match status" value="1"/>
</dbReference>
<dbReference type="SMART" id="SM00827">
    <property type="entry name" value="PKS_AT"/>
    <property type="match status" value="1"/>
</dbReference>
<dbReference type="PROSITE" id="PS50075">
    <property type="entry name" value="CARRIER"/>
    <property type="match status" value="1"/>
</dbReference>
<evidence type="ECO:0000259" key="7">
    <source>
        <dbReference type="PROSITE" id="PS52019"/>
    </source>
</evidence>
<dbReference type="Pfam" id="PF08659">
    <property type="entry name" value="KR"/>
    <property type="match status" value="1"/>
</dbReference>
<dbReference type="SMART" id="SM00829">
    <property type="entry name" value="PKS_ER"/>
    <property type="match status" value="1"/>
</dbReference>
<comment type="caution">
    <text evidence="8">The sequence shown here is derived from an EMBL/GenBank/DDBJ whole genome shotgun (WGS) entry which is preliminary data.</text>
</comment>
<dbReference type="Pfam" id="PF14765">
    <property type="entry name" value="PS-DH"/>
    <property type="match status" value="1"/>
</dbReference>
<dbReference type="InterPro" id="IPR036291">
    <property type="entry name" value="NAD(P)-bd_dom_sf"/>
</dbReference>